<dbReference type="OrthoDB" id="2680014at2"/>
<keyword evidence="1" id="KW-1133">Transmembrane helix</keyword>
<dbReference type="Proteomes" id="UP000826616">
    <property type="component" value="Chromosome"/>
</dbReference>
<accession>A0A1G8BX83</accession>
<dbReference type="RefSeq" id="WP_139184964.1">
    <property type="nucleotide sequence ID" value="NZ_CP080764.1"/>
</dbReference>
<dbReference type="Proteomes" id="UP000198956">
    <property type="component" value="Unassembled WGS sequence"/>
</dbReference>
<evidence type="ECO:0000313" key="3">
    <source>
        <dbReference type="EMBL" id="SDH37748.1"/>
    </source>
</evidence>
<evidence type="ECO:0000313" key="5">
    <source>
        <dbReference type="Proteomes" id="UP000826616"/>
    </source>
</evidence>
<evidence type="ECO:0000313" key="4">
    <source>
        <dbReference type="Proteomes" id="UP000198956"/>
    </source>
</evidence>
<keyword evidence="1" id="KW-0812">Transmembrane</keyword>
<proteinExistence type="predicted"/>
<name>A0A1G8BX83_ANETH</name>
<protein>
    <submittedName>
        <fullName evidence="3">Uncharacterized protein</fullName>
    </submittedName>
</protein>
<gene>
    <name evidence="2" type="ORF">K3F53_15435</name>
    <name evidence="3" type="ORF">SAMN04489735_102210</name>
</gene>
<dbReference type="AlphaFoldDB" id="A0A1G8BX83"/>
<reference evidence="3 4" key="1">
    <citation type="submission" date="2016-10" db="EMBL/GenBank/DDBJ databases">
        <authorList>
            <person name="de Groot N.N."/>
        </authorList>
    </citation>
    <scope>NUCLEOTIDE SEQUENCE [LARGE SCALE GENOMIC DNA]</scope>
    <source>
        <strain evidence="3 4">L 420-91</strain>
    </source>
</reference>
<dbReference type="GeneID" id="97142775"/>
<dbReference type="EMBL" id="FNDE01000022">
    <property type="protein sequence ID" value="SDH37748.1"/>
    <property type="molecule type" value="Genomic_DNA"/>
</dbReference>
<feature type="transmembrane region" description="Helical" evidence="1">
    <location>
        <begin position="7"/>
        <end position="28"/>
    </location>
</feature>
<dbReference type="EMBL" id="CP080764">
    <property type="protein sequence ID" value="QYY42237.1"/>
    <property type="molecule type" value="Genomic_DNA"/>
</dbReference>
<organism evidence="3 4">
    <name type="scientific">Aneurinibacillus thermoaerophilus</name>
    <dbReference type="NCBI Taxonomy" id="143495"/>
    <lineage>
        <taxon>Bacteria</taxon>
        <taxon>Bacillati</taxon>
        <taxon>Bacillota</taxon>
        <taxon>Bacilli</taxon>
        <taxon>Bacillales</taxon>
        <taxon>Paenibacillaceae</taxon>
        <taxon>Aneurinibacillus group</taxon>
        <taxon>Aneurinibacillus</taxon>
    </lineage>
</organism>
<keyword evidence="5" id="KW-1185">Reference proteome</keyword>
<keyword evidence="1" id="KW-0472">Membrane</keyword>
<evidence type="ECO:0000256" key="1">
    <source>
        <dbReference type="SAM" id="Phobius"/>
    </source>
</evidence>
<feature type="transmembrane region" description="Helical" evidence="1">
    <location>
        <begin position="34"/>
        <end position="53"/>
    </location>
</feature>
<evidence type="ECO:0000313" key="2">
    <source>
        <dbReference type="EMBL" id="QYY42237.1"/>
    </source>
</evidence>
<sequence>MMTRSAIYTVYMLLLIAVTIGIPFMLYYGSNDPIAGFIAAILSFGVLASYAIYGHLLNRRN</sequence>
<reference evidence="2 5" key="2">
    <citation type="submission" date="2021-08" db="EMBL/GenBank/DDBJ databases">
        <title>Complete genome sequence of the strain Aneurinibacillus thermoaerophilus CCM 8960.</title>
        <authorList>
            <person name="Musilova J."/>
            <person name="Kourilova X."/>
            <person name="Pernicova I."/>
            <person name="Bezdicek M."/>
            <person name="Lengerova M."/>
            <person name="Obruca S."/>
            <person name="Sedlar K."/>
        </authorList>
    </citation>
    <scope>NUCLEOTIDE SEQUENCE [LARGE SCALE GENOMIC DNA]</scope>
    <source>
        <strain evidence="2 5">CCM 8960</strain>
    </source>
</reference>